<dbReference type="GeneID" id="110990460"/>
<accession>A0A8B8A078</accession>
<dbReference type="RefSeq" id="XP_022111163.1">
    <property type="nucleotide sequence ID" value="XM_022255471.1"/>
</dbReference>
<protein>
    <submittedName>
        <fullName evidence="4">NADPH oxidase 5-like</fullName>
    </submittedName>
</protein>
<sequence>MGFCKIKMKRVNVMLNKANVLDADAKWLVWAESRFASIAGKDTDIDRESFKNALGIRNVFFADRFFDMLDNDQSGTISQQEMMDGLFLLTKGTKEEKLRFFFDVYDLDVKPAFQIASFAINLVNMFAPSKI</sequence>
<proteinExistence type="predicted"/>
<evidence type="ECO:0000313" key="4">
    <source>
        <dbReference type="RefSeq" id="XP_022111163.1"/>
    </source>
</evidence>
<dbReference type="InterPro" id="IPR002048">
    <property type="entry name" value="EF_hand_dom"/>
</dbReference>
<gene>
    <name evidence="4" type="primary">LOC110990460</name>
</gene>
<dbReference type="SUPFAM" id="SSF47473">
    <property type="entry name" value="EF-hand"/>
    <property type="match status" value="1"/>
</dbReference>
<keyword evidence="3" id="KW-1185">Reference proteome</keyword>
<evidence type="ECO:0000313" key="3">
    <source>
        <dbReference type="Proteomes" id="UP000694845"/>
    </source>
</evidence>
<evidence type="ECO:0000259" key="2">
    <source>
        <dbReference type="PROSITE" id="PS50222"/>
    </source>
</evidence>
<dbReference type="GO" id="GO:0005509">
    <property type="term" value="F:calcium ion binding"/>
    <property type="evidence" value="ECO:0007669"/>
    <property type="project" value="InterPro"/>
</dbReference>
<feature type="domain" description="EF-hand" evidence="2">
    <location>
        <begin position="57"/>
        <end position="92"/>
    </location>
</feature>
<reference evidence="4" key="1">
    <citation type="submission" date="2025-08" db="UniProtKB">
        <authorList>
            <consortium name="RefSeq"/>
        </authorList>
    </citation>
    <scope>IDENTIFICATION</scope>
</reference>
<organism evidence="3 4">
    <name type="scientific">Acanthaster planci</name>
    <name type="common">Crown-of-thorns starfish</name>
    <dbReference type="NCBI Taxonomy" id="133434"/>
    <lineage>
        <taxon>Eukaryota</taxon>
        <taxon>Metazoa</taxon>
        <taxon>Echinodermata</taxon>
        <taxon>Eleutherozoa</taxon>
        <taxon>Asterozoa</taxon>
        <taxon>Asteroidea</taxon>
        <taxon>Valvatacea</taxon>
        <taxon>Valvatida</taxon>
        <taxon>Acanthasteridae</taxon>
        <taxon>Acanthaster</taxon>
    </lineage>
</organism>
<dbReference type="Gene3D" id="1.10.238.10">
    <property type="entry name" value="EF-hand"/>
    <property type="match status" value="1"/>
</dbReference>
<keyword evidence="1" id="KW-0106">Calcium</keyword>
<name>A0A8B8A078_ACAPL</name>
<evidence type="ECO:0000256" key="1">
    <source>
        <dbReference type="ARBA" id="ARBA00022837"/>
    </source>
</evidence>
<dbReference type="KEGG" id="aplc:110990460"/>
<dbReference type="InterPro" id="IPR011992">
    <property type="entry name" value="EF-hand-dom_pair"/>
</dbReference>
<dbReference type="Proteomes" id="UP000694845">
    <property type="component" value="Unplaced"/>
</dbReference>
<dbReference type="PROSITE" id="PS00018">
    <property type="entry name" value="EF_HAND_1"/>
    <property type="match status" value="1"/>
</dbReference>
<dbReference type="OMA" id="MGFCKIK"/>
<dbReference type="AlphaFoldDB" id="A0A8B8A078"/>
<dbReference type="OrthoDB" id="191686at2759"/>
<dbReference type="PROSITE" id="PS50222">
    <property type="entry name" value="EF_HAND_2"/>
    <property type="match status" value="1"/>
</dbReference>
<dbReference type="InterPro" id="IPR018247">
    <property type="entry name" value="EF_Hand_1_Ca_BS"/>
</dbReference>